<dbReference type="GO" id="GO:0004359">
    <property type="term" value="F:glutaminase activity"/>
    <property type="evidence" value="ECO:0007669"/>
    <property type="project" value="InterPro"/>
</dbReference>
<organism evidence="12 13">
    <name type="scientific">Peptoniphilus duerdenii ATCC BAA-1640</name>
    <dbReference type="NCBI Taxonomy" id="862517"/>
    <lineage>
        <taxon>Bacteria</taxon>
        <taxon>Bacillati</taxon>
        <taxon>Bacillota</taxon>
        <taxon>Tissierellia</taxon>
        <taxon>Tissierellales</taxon>
        <taxon>Peptoniphilaceae</taxon>
        <taxon>Peptoniphilus</taxon>
    </lineage>
</organism>
<dbReference type="InterPro" id="IPR003694">
    <property type="entry name" value="NAD_synthase"/>
</dbReference>
<evidence type="ECO:0000256" key="1">
    <source>
        <dbReference type="ARBA" id="ARBA00005859"/>
    </source>
</evidence>
<dbReference type="CDD" id="cd00553">
    <property type="entry name" value="NAD_synthase"/>
    <property type="match status" value="1"/>
</dbReference>
<gene>
    <name evidence="8 12" type="primary">nadE</name>
    <name evidence="12" type="ORF">HMPREF9225_1104</name>
</gene>
<keyword evidence="4 8" id="KW-0547">Nucleotide-binding</keyword>
<sequence>MIKRIEDFEKKIDEKVNYIKRSVEEAGLKGVVFGLSGGLDSAVVAALCKRAFKDDALGIIMPIHSAPQDEEDARLVAENTGINLKKVDLTKTFDAFMESVDETNVEMSIHNVKPRLRMTTLYYYAQSKSYMVVGSSNYSEYYTGYFTKHGDSGADIFPIVDLLKTDLFEMAKYLGLPEKIIDKKPSAGLFEGQTDEDEMGFTYEELDGYIMKEIKLDEKKKELIDRLHRINKHKMTILKEE</sequence>
<dbReference type="GO" id="GO:0005737">
    <property type="term" value="C:cytoplasm"/>
    <property type="evidence" value="ECO:0007669"/>
    <property type="project" value="InterPro"/>
</dbReference>
<feature type="binding site" description="in other chain" evidence="8">
    <location>
        <begin position="233"/>
        <end position="234"/>
    </location>
    <ligand>
        <name>deamido-NAD(+)</name>
        <dbReference type="ChEBI" id="CHEBI:58437"/>
        <note>ligand shared between two neighboring subunits</note>
    </ligand>
</feature>
<dbReference type="Pfam" id="PF02540">
    <property type="entry name" value="NAD_synthase"/>
    <property type="match status" value="1"/>
</dbReference>
<dbReference type="RefSeq" id="WP_008901918.1">
    <property type="nucleotide sequence ID" value="NZ_GL397071.1"/>
</dbReference>
<dbReference type="OrthoDB" id="9803818at2"/>
<proteinExistence type="inferred from homology"/>
<reference evidence="12 13" key="1">
    <citation type="submission" date="2010-07" db="EMBL/GenBank/DDBJ databases">
        <authorList>
            <person name="Muzny D."/>
            <person name="Qin X."/>
            <person name="Deng J."/>
            <person name="Jiang H."/>
            <person name="Liu Y."/>
            <person name="Qu J."/>
            <person name="Song X.-Z."/>
            <person name="Zhang L."/>
            <person name="Thornton R."/>
            <person name="Coyle M."/>
            <person name="Francisco L."/>
            <person name="Jackson L."/>
            <person name="Javaid M."/>
            <person name="Korchina V."/>
            <person name="Kovar C."/>
            <person name="Mata R."/>
            <person name="Mathew T."/>
            <person name="Ngo R."/>
            <person name="Nguyen L."/>
            <person name="Nguyen N."/>
            <person name="Okwuonu G."/>
            <person name="Ongeri F."/>
            <person name="Pham C."/>
            <person name="Simmons D."/>
            <person name="Wilczek-Boney K."/>
            <person name="Hale W."/>
            <person name="Jakkamsetti A."/>
            <person name="Pham P."/>
            <person name="Ruth R."/>
            <person name="San Lucas F."/>
            <person name="Warren J."/>
            <person name="Zhang J."/>
            <person name="Zhao Z."/>
            <person name="Zhou C."/>
            <person name="Zhu D."/>
            <person name="Lee S."/>
            <person name="Bess C."/>
            <person name="Blankenburg K."/>
            <person name="Forbes L."/>
            <person name="Fu Q."/>
            <person name="Gubbala S."/>
            <person name="Hirani K."/>
            <person name="Jayaseelan J.C."/>
            <person name="Lara F."/>
            <person name="Munidasa M."/>
            <person name="Palculict T."/>
            <person name="Patil S."/>
            <person name="Pu L.-L."/>
            <person name="Saada N."/>
            <person name="Tang L."/>
            <person name="Weissenberger G."/>
            <person name="Zhu Y."/>
            <person name="Hemphill L."/>
            <person name="Shang Y."/>
            <person name="Youmans B."/>
            <person name="Ayvaz T."/>
            <person name="Ross M."/>
            <person name="Santibanez J."/>
            <person name="Aqrawi P."/>
            <person name="Gross S."/>
            <person name="Joshi V."/>
            <person name="Fowler G."/>
            <person name="Nazareth L."/>
            <person name="Reid J."/>
            <person name="Worley K."/>
            <person name="Petrosino J."/>
            <person name="Highlander S."/>
            <person name="Gibbs R."/>
        </authorList>
    </citation>
    <scope>NUCLEOTIDE SEQUENCE [LARGE SCALE GENOMIC DNA]</scope>
    <source>
        <strain evidence="12 13">ATCC BAA-1640</strain>
    </source>
</reference>
<dbReference type="PANTHER" id="PTHR23090">
    <property type="entry name" value="NH 3 /GLUTAMINE-DEPENDENT NAD + SYNTHETASE"/>
    <property type="match status" value="1"/>
</dbReference>
<evidence type="ECO:0000256" key="10">
    <source>
        <dbReference type="RuleBase" id="RU003812"/>
    </source>
</evidence>
<evidence type="ECO:0000256" key="4">
    <source>
        <dbReference type="ARBA" id="ARBA00022741"/>
    </source>
</evidence>
<dbReference type="UniPathway" id="UPA00253">
    <property type="reaction ID" value="UER00333"/>
</dbReference>
<dbReference type="eggNOG" id="COG0171">
    <property type="taxonomic scope" value="Bacteria"/>
</dbReference>
<keyword evidence="5 8" id="KW-0067">ATP-binding</keyword>
<keyword evidence="6 8" id="KW-0460">Magnesium</keyword>
<feature type="binding site" evidence="8">
    <location>
        <position position="164"/>
    </location>
    <ligand>
        <name>ATP</name>
        <dbReference type="ChEBI" id="CHEBI:30616"/>
    </ligand>
</feature>
<dbReference type="NCBIfam" id="TIGR00552">
    <property type="entry name" value="nadE"/>
    <property type="match status" value="1"/>
</dbReference>
<dbReference type="HAMAP" id="MF_00193">
    <property type="entry name" value="NadE_ammonia_dep"/>
    <property type="match status" value="1"/>
</dbReference>
<dbReference type="EC" id="6.3.1.5" evidence="8 10"/>
<keyword evidence="3 8" id="KW-0479">Metal-binding</keyword>
<evidence type="ECO:0000313" key="12">
    <source>
        <dbReference type="EMBL" id="EFM25215.1"/>
    </source>
</evidence>
<keyword evidence="2 8" id="KW-0436">Ligase</keyword>
<dbReference type="InterPro" id="IPR022310">
    <property type="entry name" value="NAD/GMP_synthase"/>
</dbReference>
<feature type="binding site" evidence="8">
    <location>
        <begin position="34"/>
        <end position="41"/>
    </location>
    <ligand>
        <name>ATP</name>
        <dbReference type="ChEBI" id="CHEBI:30616"/>
    </ligand>
</feature>
<keyword evidence="7 8" id="KW-0520">NAD</keyword>
<dbReference type="GO" id="GO:0003952">
    <property type="term" value="F:NAD+ synthase (glutamine-hydrolyzing) activity"/>
    <property type="evidence" value="ECO:0007669"/>
    <property type="project" value="InterPro"/>
</dbReference>
<dbReference type="Proteomes" id="UP000003280">
    <property type="component" value="Unassembled WGS sequence"/>
</dbReference>
<dbReference type="EMBL" id="AEEH01000043">
    <property type="protein sequence ID" value="EFM25215.1"/>
    <property type="molecule type" value="Genomic_DNA"/>
</dbReference>
<feature type="binding site" evidence="8">
    <location>
        <position position="155"/>
    </location>
    <ligand>
        <name>deamido-NAD(+)</name>
        <dbReference type="ChEBI" id="CHEBI:58437"/>
        <note>ligand shared between two neighboring subunits</note>
    </ligand>
</feature>
<feature type="binding site" description="in other chain" evidence="8">
    <location>
        <position position="148"/>
    </location>
    <ligand>
        <name>deamido-NAD(+)</name>
        <dbReference type="ChEBI" id="CHEBI:58437"/>
        <note>ligand shared between two neighboring subunits</note>
    </ligand>
</feature>
<evidence type="ECO:0000256" key="7">
    <source>
        <dbReference type="ARBA" id="ARBA00023027"/>
    </source>
</evidence>
<evidence type="ECO:0000256" key="8">
    <source>
        <dbReference type="HAMAP-Rule" id="MF_00193"/>
    </source>
</evidence>
<dbReference type="PANTHER" id="PTHR23090:SF9">
    <property type="entry name" value="GLUTAMINE-DEPENDENT NAD(+) SYNTHETASE"/>
    <property type="match status" value="1"/>
</dbReference>
<evidence type="ECO:0000256" key="3">
    <source>
        <dbReference type="ARBA" id="ARBA00022723"/>
    </source>
</evidence>
<feature type="binding site" description="in other chain" evidence="8">
    <location>
        <position position="115"/>
    </location>
    <ligand>
        <name>deamido-NAD(+)</name>
        <dbReference type="ChEBI" id="CHEBI:58437"/>
        <note>ligand shared between two neighboring subunits</note>
    </ligand>
</feature>
<dbReference type="SUPFAM" id="SSF52402">
    <property type="entry name" value="Adenine nucleotide alpha hydrolases-like"/>
    <property type="match status" value="1"/>
</dbReference>
<comment type="catalytic activity">
    <reaction evidence="8 10">
        <text>deamido-NAD(+) + NH4(+) + ATP = AMP + diphosphate + NAD(+) + H(+)</text>
        <dbReference type="Rhea" id="RHEA:21188"/>
        <dbReference type="ChEBI" id="CHEBI:15378"/>
        <dbReference type="ChEBI" id="CHEBI:28938"/>
        <dbReference type="ChEBI" id="CHEBI:30616"/>
        <dbReference type="ChEBI" id="CHEBI:33019"/>
        <dbReference type="ChEBI" id="CHEBI:57540"/>
        <dbReference type="ChEBI" id="CHEBI:58437"/>
        <dbReference type="ChEBI" id="CHEBI:456215"/>
        <dbReference type="EC" id="6.3.1.5"/>
    </reaction>
</comment>
<feature type="domain" description="NAD/GMP synthase" evidence="11">
    <location>
        <begin position="12"/>
        <end position="234"/>
    </location>
</feature>
<comment type="pathway">
    <text evidence="8">Cofactor biosynthesis; NAD(+) biosynthesis; NAD(+) from deamido-NAD(+) (ammonia route): step 1/1.</text>
</comment>
<dbReference type="GO" id="GO:0009435">
    <property type="term" value="P:NAD+ biosynthetic process"/>
    <property type="evidence" value="ECO:0007669"/>
    <property type="project" value="UniProtKB-UniRule"/>
</dbReference>
<comment type="subunit">
    <text evidence="8">Homodimer.</text>
</comment>
<dbReference type="InterPro" id="IPR022926">
    <property type="entry name" value="NH(3)-dep_NAD(+)_synth"/>
</dbReference>
<dbReference type="HOGENOM" id="CLU_059327_1_1_9"/>
<comment type="caution">
    <text evidence="8">Lacks conserved residue(s) required for the propagation of feature annotation.</text>
</comment>
<feature type="binding site" evidence="8">
    <location>
        <position position="40"/>
    </location>
    <ligand>
        <name>Mg(2+)</name>
        <dbReference type="ChEBI" id="CHEBI:18420"/>
    </ligand>
</feature>
<evidence type="ECO:0000256" key="5">
    <source>
        <dbReference type="ARBA" id="ARBA00022840"/>
    </source>
</evidence>
<dbReference type="Gene3D" id="3.40.50.620">
    <property type="entry name" value="HUPs"/>
    <property type="match status" value="1"/>
</dbReference>
<dbReference type="GO" id="GO:0046872">
    <property type="term" value="F:metal ion binding"/>
    <property type="evidence" value="ECO:0007669"/>
    <property type="project" value="UniProtKB-KW"/>
</dbReference>
<feature type="binding site" evidence="8">
    <location>
        <position position="140"/>
    </location>
    <ligand>
        <name>Mg(2+)</name>
        <dbReference type="ChEBI" id="CHEBI:18420"/>
    </ligand>
</feature>
<dbReference type="GO" id="GO:0005524">
    <property type="term" value="F:ATP binding"/>
    <property type="evidence" value="ECO:0007669"/>
    <property type="project" value="UniProtKB-UniRule"/>
</dbReference>
<comment type="caution">
    <text evidence="12">The sequence shown here is derived from an EMBL/GenBank/DDBJ whole genome shotgun (WGS) entry which is preliminary data.</text>
</comment>
<accession>E0NM04</accession>
<comment type="function">
    <text evidence="8">Catalyzes the ATP-dependent amidation of deamido-NAD to form NAD. Uses ammonia as a nitrogen source.</text>
</comment>
<evidence type="ECO:0000256" key="9">
    <source>
        <dbReference type="RuleBase" id="RU003811"/>
    </source>
</evidence>
<keyword evidence="13" id="KW-1185">Reference proteome</keyword>
<name>E0NM04_9FIRM</name>
<evidence type="ECO:0000256" key="6">
    <source>
        <dbReference type="ARBA" id="ARBA00022842"/>
    </source>
</evidence>
<comment type="similarity">
    <text evidence="1 8 9">Belongs to the NAD synthetase family.</text>
</comment>
<evidence type="ECO:0000313" key="13">
    <source>
        <dbReference type="Proteomes" id="UP000003280"/>
    </source>
</evidence>
<protein>
    <recommendedName>
        <fullName evidence="8 10">NH(3)-dependent NAD(+) synthetase</fullName>
        <ecNumber evidence="8 10">6.3.1.5</ecNumber>
    </recommendedName>
</protein>
<dbReference type="InterPro" id="IPR014729">
    <property type="entry name" value="Rossmann-like_a/b/a_fold"/>
</dbReference>
<evidence type="ECO:0000256" key="2">
    <source>
        <dbReference type="ARBA" id="ARBA00022598"/>
    </source>
</evidence>
<dbReference type="AlphaFoldDB" id="E0NM04"/>
<dbReference type="STRING" id="862517.HMPREF9225_1104"/>
<dbReference type="GO" id="GO:0008795">
    <property type="term" value="F:NAD+ synthase activity"/>
    <property type="evidence" value="ECO:0007669"/>
    <property type="project" value="UniProtKB-UniRule"/>
</dbReference>
<evidence type="ECO:0000259" key="11">
    <source>
        <dbReference type="Pfam" id="PF02540"/>
    </source>
</evidence>
<feature type="binding site" evidence="8">
    <location>
        <position position="186"/>
    </location>
    <ligand>
        <name>ATP</name>
        <dbReference type="ChEBI" id="CHEBI:30616"/>
    </ligand>
</feature>